<dbReference type="InParanoid" id="F4WLK8"/>
<evidence type="ECO:0000313" key="3">
    <source>
        <dbReference type="Proteomes" id="UP000007755"/>
    </source>
</evidence>
<evidence type="ECO:0000313" key="2">
    <source>
        <dbReference type="EMBL" id="EGI64944.1"/>
    </source>
</evidence>
<sequence>MSYGKLMGRLITELPDVENRRSQLLHVQVRVNVRAVSANTGPITGVNQITGGGDASNKRGGRFLVLADATRRRRGALPPKAETRSAVLLYILGFVVLAGARSPTLFYIPWLKRAESPLLYRMK</sequence>
<dbReference type="AlphaFoldDB" id="F4WLK8"/>
<proteinExistence type="predicted"/>
<dbReference type="EMBL" id="GL888208">
    <property type="protein sequence ID" value="EGI64944.1"/>
    <property type="molecule type" value="Genomic_DNA"/>
</dbReference>
<dbReference type="Proteomes" id="UP000007755">
    <property type="component" value="Unassembled WGS sequence"/>
</dbReference>
<keyword evidence="1" id="KW-0812">Transmembrane</keyword>
<keyword evidence="3" id="KW-1185">Reference proteome</keyword>
<keyword evidence="1" id="KW-0472">Membrane</keyword>
<gene>
    <name evidence="2" type="ORF">G5I_06635</name>
</gene>
<feature type="transmembrane region" description="Helical" evidence="1">
    <location>
        <begin position="87"/>
        <end position="110"/>
    </location>
</feature>
<protein>
    <submittedName>
        <fullName evidence="2">Uncharacterized protein</fullName>
    </submittedName>
</protein>
<reference evidence="2" key="1">
    <citation type="submission" date="2011-02" db="EMBL/GenBank/DDBJ databases">
        <title>The genome of the leaf-cutting ant Acromyrmex echinatior suggests key adaptations to social evolution and fungus farming.</title>
        <authorList>
            <person name="Nygaard S."/>
            <person name="Zhang G."/>
        </authorList>
    </citation>
    <scope>NUCLEOTIDE SEQUENCE</scope>
</reference>
<accession>F4WLK8</accession>
<keyword evidence="1" id="KW-1133">Transmembrane helix</keyword>
<organism evidence="3">
    <name type="scientific">Acromyrmex echinatior</name>
    <name type="common">Panamanian leafcutter ant</name>
    <name type="synonym">Acromyrmex octospinosus echinatior</name>
    <dbReference type="NCBI Taxonomy" id="103372"/>
    <lineage>
        <taxon>Eukaryota</taxon>
        <taxon>Metazoa</taxon>
        <taxon>Ecdysozoa</taxon>
        <taxon>Arthropoda</taxon>
        <taxon>Hexapoda</taxon>
        <taxon>Insecta</taxon>
        <taxon>Pterygota</taxon>
        <taxon>Neoptera</taxon>
        <taxon>Endopterygota</taxon>
        <taxon>Hymenoptera</taxon>
        <taxon>Apocrita</taxon>
        <taxon>Aculeata</taxon>
        <taxon>Formicoidea</taxon>
        <taxon>Formicidae</taxon>
        <taxon>Myrmicinae</taxon>
        <taxon>Acromyrmex</taxon>
    </lineage>
</organism>
<evidence type="ECO:0000256" key="1">
    <source>
        <dbReference type="SAM" id="Phobius"/>
    </source>
</evidence>
<name>F4WLK8_ACREC</name>